<evidence type="ECO:0000313" key="3">
    <source>
        <dbReference type="Proteomes" id="UP000018467"/>
    </source>
</evidence>
<dbReference type="Proteomes" id="UP000018467">
    <property type="component" value="Unassembled WGS sequence"/>
</dbReference>
<dbReference type="PANTHER" id="PTHR31958:SF2">
    <property type="entry name" value="COILED-COIL DOMAIN-CONTAINING PROTEIN 127"/>
    <property type="match status" value="1"/>
</dbReference>
<keyword evidence="3" id="KW-1185">Reference proteome</keyword>
<proteinExistence type="predicted"/>
<keyword evidence="1" id="KW-0175">Coiled coil</keyword>
<reference evidence="2" key="4">
    <citation type="submission" date="2025-09" db="UniProtKB">
        <authorList>
            <consortium name="Ensembl"/>
        </authorList>
    </citation>
    <scope>IDENTIFICATION</scope>
</reference>
<dbReference type="PANTHER" id="PTHR31958">
    <property type="entry name" value="COILED-COIL DOMAIN-CONTAINING PROTEIN 127"/>
    <property type="match status" value="1"/>
</dbReference>
<sequence>MLVPVGISECILLLFKQGISMNNLNDPPRWNIRPDPQGGADGGKWNYALLVPMLGLAAFRWIWTRESQRQIQEIKVQYDQDMSALARDMEFKYKEILTENRRTAAVLELELEKERQRVLGYRKALVSQSQQLLAERKQLQKEREEVEKEKRRAVQSGAAGIALHMALEREEEWHQKAKTLLDELELQLVERQEAFCSLLLPRERRMEMEKNLLLKVAKDPVGAELGLEEDLRDIFSNDRHCADLLNMDKRKNGKLMWLYLRYWQLQVTLQKHKRAEEALKGPLPNAK</sequence>
<accession>A0A3B1JT04</accession>
<dbReference type="GeneTree" id="ENSGT00390000008818"/>
<dbReference type="AlphaFoldDB" id="A0A3B1JT04"/>
<evidence type="ECO:0000256" key="1">
    <source>
        <dbReference type="SAM" id="Coils"/>
    </source>
</evidence>
<name>A0A3B1JT04_ASTMX</name>
<reference evidence="3" key="2">
    <citation type="journal article" date="2014" name="Nat. Commun.">
        <title>The cavefish genome reveals candidate genes for eye loss.</title>
        <authorList>
            <person name="McGaugh S.E."/>
            <person name="Gross J.B."/>
            <person name="Aken B."/>
            <person name="Blin M."/>
            <person name="Borowsky R."/>
            <person name="Chalopin D."/>
            <person name="Hinaux H."/>
            <person name="Jeffery W.R."/>
            <person name="Keene A."/>
            <person name="Ma L."/>
            <person name="Minx P."/>
            <person name="Murphy D."/>
            <person name="O'Quin K.E."/>
            <person name="Retaux S."/>
            <person name="Rohner N."/>
            <person name="Searle S.M."/>
            <person name="Stahl B.A."/>
            <person name="Tabin C."/>
            <person name="Volff J.N."/>
            <person name="Yoshizawa M."/>
            <person name="Warren W.C."/>
        </authorList>
    </citation>
    <scope>NUCLEOTIDE SEQUENCE [LARGE SCALE GENOMIC DNA]</scope>
    <source>
        <strain evidence="3">female</strain>
    </source>
</reference>
<dbReference type="Ensembl" id="ENSAMXT00000056411.1">
    <property type="protein sequence ID" value="ENSAMXP00000044469.1"/>
    <property type="gene ID" value="ENSAMXG00000032846.1"/>
</dbReference>
<dbReference type="InterPro" id="IPR034607">
    <property type="entry name" value="CCDC127"/>
</dbReference>
<feature type="coiled-coil region" evidence="1">
    <location>
        <begin position="97"/>
        <end position="194"/>
    </location>
</feature>
<dbReference type="InParanoid" id="A0A3B1JT04"/>
<protein>
    <submittedName>
        <fullName evidence="2">Coiled-coil domain containing 127</fullName>
    </submittedName>
</protein>
<organism evidence="2 3">
    <name type="scientific">Astyanax mexicanus</name>
    <name type="common">Blind cave fish</name>
    <name type="synonym">Astyanax fasciatus mexicanus</name>
    <dbReference type="NCBI Taxonomy" id="7994"/>
    <lineage>
        <taxon>Eukaryota</taxon>
        <taxon>Metazoa</taxon>
        <taxon>Chordata</taxon>
        <taxon>Craniata</taxon>
        <taxon>Vertebrata</taxon>
        <taxon>Euteleostomi</taxon>
        <taxon>Actinopterygii</taxon>
        <taxon>Neopterygii</taxon>
        <taxon>Teleostei</taxon>
        <taxon>Ostariophysi</taxon>
        <taxon>Characiformes</taxon>
        <taxon>Characoidei</taxon>
        <taxon>Acestrorhamphidae</taxon>
        <taxon>Acestrorhamphinae</taxon>
        <taxon>Astyanax</taxon>
    </lineage>
</organism>
<reference evidence="2" key="3">
    <citation type="submission" date="2025-08" db="UniProtKB">
        <authorList>
            <consortium name="Ensembl"/>
        </authorList>
    </citation>
    <scope>IDENTIFICATION</scope>
</reference>
<reference evidence="3" key="1">
    <citation type="submission" date="2013-03" db="EMBL/GenBank/DDBJ databases">
        <authorList>
            <person name="Jeffery W."/>
            <person name="Warren W."/>
            <person name="Wilson R.K."/>
        </authorList>
    </citation>
    <scope>NUCLEOTIDE SEQUENCE</scope>
    <source>
        <strain evidence="3">female</strain>
    </source>
</reference>
<evidence type="ECO:0000313" key="2">
    <source>
        <dbReference type="Ensembl" id="ENSAMXP00000044469.1"/>
    </source>
</evidence>